<accession>A0ABQ4S700</accession>
<evidence type="ECO:0000259" key="1">
    <source>
        <dbReference type="PROSITE" id="PS51459"/>
    </source>
</evidence>
<evidence type="ECO:0000313" key="2">
    <source>
        <dbReference type="EMBL" id="GJD98746.1"/>
    </source>
</evidence>
<gene>
    <name evidence="2" type="ORF">GMJLKIPL_0657</name>
</gene>
<name>A0ABQ4S700_9HYPH</name>
<sequence>MSALLETPSRIEPCFFEGDIPRPIADLVVDIHSTTAELGKALHPDSAAELAEFVRVMNCYYSNLIEGHDTRPKDIERALAGAELEDEARPLALEARAHVKVHREIDVLHREGRLPSPTSIEFILWVHRRFYEEMPEEFRCVRLASGRSVEIVPGRFRTKAEEDVAVGRHHPPSSGVVGDFMAYFAKRFGMADAWASIRVIAIAAAHHRFNYIHPFVDGNGRVSRLVAHAMALKAGIGGKGLWSISRGLARGLEDNGEYKRMMDHADMPRQGSRDGRGNLSEAALRTFCTWFLSVALDQVRFTSAAFRFDTLEDRYRRLLRDLGHDAKAGELVSTALRFGEMERGRAALVLGVSERTARSTLSKLVEDGFMKSRTPKSPVRVAFPLDYRDRLFPSLFADHRIEAPAPPSFRFAR</sequence>
<dbReference type="InterPro" id="IPR003812">
    <property type="entry name" value="Fido"/>
</dbReference>
<keyword evidence="3" id="KW-1185">Reference proteome</keyword>
<dbReference type="InterPro" id="IPR036597">
    <property type="entry name" value="Fido-like_dom_sf"/>
</dbReference>
<dbReference type="Pfam" id="PF02661">
    <property type="entry name" value="Fic"/>
    <property type="match status" value="1"/>
</dbReference>
<dbReference type="RefSeq" id="WP_238233695.1">
    <property type="nucleotide sequence ID" value="NZ_BPQQ01000006.1"/>
</dbReference>
<feature type="domain" description="Fido" evidence="1">
    <location>
        <begin position="118"/>
        <end position="293"/>
    </location>
</feature>
<reference evidence="2" key="2">
    <citation type="submission" date="2021-08" db="EMBL/GenBank/DDBJ databases">
        <authorList>
            <person name="Tani A."/>
            <person name="Ola A."/>
            <person name="Ogura Y."/>
            <person name="Katsura K."/>
            <person name="Hayashi T."/>
        </authorList>
    </citation>
    <scope>NUCLEOTIDE SEQUENCE</scope>
    <source>
        <strain evidence="2">DSM 17168</strain>
    </source>
</reference>
<dbReference type="EMBL" id="BPQQ01000006">
    <property type="protein sequence ID" value="GJD98746.1"/>
    <property type="molecule type" value="Genomic_DNA"/>
</dbReference>
<reference evidence="2" key="1">
    <citation type="journal article" date="2021" name="Front. Microbiol.">
        <title>Comprehensive Comparative Genomics and Phenotyping of Methylobacterium Species.</title>
        <authorList>
            <person name="Alessa O."/>
            <person name="Ogura Y."/>
            <person name="Fujitani Y."/>
            <person name="Takami H."/>
            <person name="Hayashi T."/>
            <person name="Sahin N."/>
            <person name="Tani A."/>
        </authorList>
    </citation>
    <scope>NUCLEOTIDE SEQUENCE</scope>
    <source>
        <strain evidence="2">DSM 17168</strain>
    </source>
</reference>
<dbReference type="InterPro" id="IPR040198">
    <property type="entry name" value="Fido_containing"/>
</dbReference>
<evidence type="ECO:0000313" key="3">
    <source>
        <dbReference type="Proteomes" id="UP001055153"/>
    </source>
</evidence>
<organism evidence="2 3">
    <name type="scientific">Methylobacterium isbiliense</name>
    <dbReference type="NCBI Taxonomy" id="315478"/>
    <lineage>
        <taxon>Bacteria</taxon>
        <taxon>Pseudomonadati</taxon>
        <taxon>Pseudomonadota</taxon>
        <taxon>Alphaproteobacteria</taxon>
        <taxon>Hyphomicrobiales</taxon>
        <taxon>Methylobacteriaceae</taxon>
        <taxon>Methylobacterium</taxon>
    </lineage>
</organism>
<proteinExistence type="predicted"/>
<dbReference type="PANTHER" id="PTHR13504:SF38">
    <property type="entry name" value="FIDO DOMAIN-CONTAINING PROTEIN"/>
    <property type="match status" value="1"/>
</dbReference>
<dbReference type="PANTHER" id="PTHR13504">
    <property type="entry name" value="FIDO DOMAIN-CONTAINING PROTEIN DDB_G0283145"/>
    <property type="match status" value="1"/>
</dbReference>
<dbReference type="Gene3D" id="1.10.3290.10">
    <property type="entry name" value="Fido-like domain"/>
    <property type="match status" value="1"/>
</dbReference>
<protein>
    <recommendedName>
        <fullName evidence="1">Fido domain-containing protein</fullName>
    </recommendedName>
</protein>
<dbReference type="PROSITE" id="PS51459">
    <property type="entry name" value="FIDO"/>
    <property type="match status" value="1"/>
</dbReference>
<comment type="caution">
    <text evidence="2">The sequence shown here is derived from an EMBL/GenBank/DDBJ whole genome shotgun (WGS) entry which is preliminary data.</text>
</comment>
<dbReference type="SUPFAM" id="SSF140931">
    <property type="entry name" value="Fic-like"/>
    <property type="match status" value="1"/>
</dbReference>
<dbReference type="Proteomes" id="UP001055153">
    <property type="component" value="Unassembled WGS sequence"/>
</dbReference>